<keyword evidence="3" id="KW-1003">Cell membrane</keyword>
<reference evidence="11 12" key="1">
    <citation type="submission" date="2018-03" db="EMBL/GenBank/DDBJ databases">
        <title>Genomic Encyclopedia of Archaeal and Bacterial Type Strains, Phase II (KMG-II): from individual species to whole genera.</title>
        <authorList>
            <person name="Goeker M."/>
        </authorList>
    </citation>
    <scope>NUCLEOTIDE SEQUENCE [LARGE SCALE GENOMIC DNA]</scope>
    <source>
        <strain evidence="11 12">DSM 100212</strain>
    </source>
</reference>
<keyword evidence="6 9" id="KW-1133">Transmembrane helix</keyword>
<keyword evidence="5 9" id="KW-0812">Transmembrane</keyword>
<dbReference type="AlphaFoldDB" id="A0A2T0WDA6"/>
<keyword evidence="4 9" id="KW-0997">Cell inner membrane</keyword>
<sequence>MKHLRDLLDRVVGGLCAALLLALVGVLTWQVLSRYALNAPSTYSEEILRYGVIWLSLLGAAYATGQGTHMCVDLLREFSSGWRKRALEFLVPLGLMAFASVTLIYGGYKATAIAARQVSSVMQIPMSWVYLALPVGGTLMILYCLLNLYDLITGTRDLPDAAERAVAAGD</sequence>
<dbReference type="GO" id="GO:0022857">
    <property type="term" value="F:transmembrane transporter activity"/>
    <property type="evidence" value="ECO:0007669"/>
    <property type="project" value="UniProtKB-UniRule"/>
</dbReference>
<dbReference type="Proteomes" id="UP000238392">
    <property type="component" value="Unassembled WGS sequence"/>
</dbReference>
<dbReference type="InterPro" id="IPR055348">
    <property type="entry name" value="DctQ"/>
</dbReference>
<organism evidence="11 12">
    <name type="scientific">Donghicola tyrosinivorans</name>
    <dbReference type="NCBI Taxonomy" id="1652492"/>
    <lineage>
        <taxon>Bacteria</taxon>
        <taxon>Pseudomonadati</taxon>
        <taxon>Pseudomonadota</taxon>
        <taxon>Alphaproteobacteria</taxon>
        <taxon>Rhodobacterales</taxon>
        <taxon>Roseobacteraceae</taxon>
        <taxon>Donghicola</taxon>
    </lineage>
</organism>
<dbReference type="GO" id="GO:0005886">
    <property type="term" value="C:plasma membrane"/>
    <property type="evidence" value="ECO:0007669"/>
    <property type="project" value="UniProtKB-SubCell"/>
</dbReference>
<feature type="domain" description="Tripartite ATP-independent periplasmic transporters DctQ component" evidence="10">
    <location>
        <begin position="23"/>
        <end position="153"/>
    </location>
</feature>
<proteinExistence type="inferred from homology"/>
<feature type="transmembrane region" description="Helical" evidence="9">
    <location>
        <begin position="12"/>
        <end position="32"/>
    </location>
</feature>
<dbReference type="RefSeq" id="WP_106268186.1">
    <property type="nucleotide sequence ID" value="NZ_PVTQ01000021.1"/>
</dbReference>
<evidence type="ECO:0000256" key="6">
    <source>
        <dbReference type="ARBA" id="ARBA00022989"/>
    </source>
</evidence>
<feature type="transmembrane region" description="Helical" evidence="9">
    <location>
        <begin position="47"/>
        <end position="65"/>
    </location>
</feature>
<accession>A0A2T0WDA6</accession>
<feature type="transmembrane region" description="Helical" evidence="9">
    <location>
        <begin position="128"/>
        <end position="149"/>
    </location>
</feature>
<keyword evidence="12" id="KW-1185">Reference proteome</keyword>
<comment type="subcellular location">
    <subcellularLocation>
        <location evidence="1 9">Cell inner membrane</location>
        <topology evidence="1 9">Multi-pass membrane protein</topology>
    </subcellularLocation>
</comment>
<evidence type="ECO:0000256" key="8">
    <source>
        <dbReference type="ARBA" id="ARBA00038436"/>
    </source>
</evidence>
<evidence type="ECO:0000313" key="12">
    <source>
        <dbReference type="Proteomes" id="UP000238392"/>
    </source>
</evidence>
<dbReference type="EMBL" id="PVTQ01000021">
    <property type="protein sequence ID" value="PRY84682.1"/>
    <property type="molecule type" value="Genomic_DNA"/>
</dbReference>
<evidence type="ECO:0000256" key="4">
    <source>
        <dbReference type="ARBA" id="ARBA00022519"/>
    </source>
</evidence>
<evidence type="ECO:0000256" key="7">
    <source>
        <dbReference type="ARBA" id="ARBA00023136"/>
    </source>
</evidence>
<dbReference type="PANTHER" id="PTHR35011">
    <property type="entry name" value="2,3-DIKETO-L-GULONATE TRAP TRANSPORTER SMALL PERMEASE PROTEIN YIAM"/>
    <property type="match status" value="1"/>
</dbReference>
<keyword evidence="2 9" id="KW-0813">Transport</keyword>
<comment type="caution">
    <text evidence="11">The sequence shown here is derived from an EMBL/GenBank/DDBJ whole genome shotgun (WGS) entry which is preliminary data.</text>
</comment>
<name>A0A2T0WDA6_9RHOB</name>
<dbReference type="OrthoDB" id="4964541at2"/>
<dbReference type="InterPro" id="IPR007387">
    <property type="entry name" value="TRAP_DctQ"/>
</dbReference>
<evidence type="ECO:0000256" key="2">
    <source>
        <dbReference type="ARBA" id="ARBA00022448"/>
    </source>
</evidence>
<evidence type="ECO:0000256" key="5">
    <source>
        <dbReference type="ARBA" id="ARBA00022692"/>
    </source>
</evidence>
<evidence type="ECO:0000256" key="9">
    <source>
        <dbReference type="RuleBase" id="RU369079"/>
    </source>
</evidence>
<evidence type="ECO:0000256" key="3">
    <source>
        <dbReference type="ARBA" id="ARBA00022475"/>
    </source>
</evidence>
<keyword evidence="7 9" id="KW-0472">Membrane</keyword>
<comment type="subunit">
    <text evidence="9">The complex comprises the extracytoplasmic solute receptor protein and the two transmembrane proteins.</text>
</comment>
<dbReference type="Pfam" id="PF04290">
    <property type="entry name" value="DctQ"/>
    <property type="match status" value="1"/>
</dbReference>
<comment type="similarity">
    <text evidence="8 9">Belongs to the TRAP transporter small permease family.</text>
</comment>
<protein>
    <recommendedName>
        <fullName evidence="9">TRAP transporter small permease protein</fullName>
    </recommendedName>
</protein>
<evidence type="ECO:0000259" key="10">
    <source>
        <dbReference type="Pfam" id="PF04290"/>
    </source>
</evidence>
<comment type="function">
    <text evidence="9">Part of the tripartite ATP-independent periplasmic (TRAP) transport system.</text>
</comment>
<evidence type="ECO:0000256" key="1">
    <source>
        <dbReference type="ARBA" id="ARBA00004429"/>
    </source>
</evidence>
<evidence type="ECO:0000313" key="11">
    <source>
        <dbReference type="EMBL" id="PRY84682.1"/>
    </source>
</evidence>
<feature type="transmembrane region" description="Helical" evidence="9">
    <location>
        <begin position="86"/>
        <end position="108"/>
    </location>
</feature>
<gene>
    <name evidence="11" type="ORF">CLV74_12114</name>
</gene>
<dbReference type="GO" id="GO:0015740">
    <property type="term" value="P:C4-dicarboxylate transport"/>
    <property type="evidence" value="ECO:0007669"/>
    <property type="project" value="TreeGrafter"/>
</dbReference>
<dbReference type="PANTHER" id="PTHR35011:SF2">
    <property type="entry name" value="2,3-DIKETO-L-GULONATE TRAP TRANSPORTER SMALL PERMEASE PROTEIN YIAM"/>
    <property type="match status" value="1"/>
</dbReference>